<gene>
    <name evidence="2" type="ORF">Pbs1_05710</name>
</gene>
<evidence type="ECO:0000256" key="1">
    <source>
        <dbReference type="SAM" id="Phobius"/>
    </source>
</evidence>
<name>A0AB33KUD5_9FLAO</name>
<evidence type="ECO:0008006" key="3">
    <source>
        <dbReference type="Google" id="ProtNLM"/>
    </source>
</evidence>
<keyword evidence="1" id="KW-1133">Transmembrane helix</keyword>
<keyword evidence="1" id="KW-0472">Membrane</keyword>
<dbReference type="AlphaFoldDB" id="A0AB33KUD5"/>
<keyword evidence="1" id="KW-0812">Transmembrane</keyword>
<sequence length="166" mass="19815">MKESIKLCLVFLAFISLFFIPLGYQKALSDYKSYKNIEEYHKIKVKLDSFHFGRYNIRDKGYYNLFYSNGNKLKLQNIENHLLVISENQQRFTEFEKIQRDSIYLWVNKKAKTIYALNNEKALNKNLLKKQFHISLSAFVFSLLLISPVIIMYIKNRKKNIKTNNI</sequence>
<dbReference type="EMBL" id="AP035888">
    <property type="protein sequence ID" value="BFP67228.1"/>
    <property type="molecule type" value="Genomic_DNA"/>
</dbReference>
<evidence type="ECO:0000313" key="2">
    <source>
        <dbReference type="EMBL" id="BFP67228.1"/>
    </source>
</evidence>
<reference evidence="2" key="1">
    <citation type="submission" date="2024-08" db="EMBL/GenBank/DDBJ databases">
        <title>Whole genome sequence of Tenacibaculum sp. strain pbs-1 associated with black-spot shell disease in Akoya pearl oysters.</title>
        <authorList>
            <person name="Sakatoku A."/>
            <person name="Suzuki T."/>
            <person name="Hatano K."/>
            <person name="Seki M."/>
            <person name="Tanaka D."/>
            <person name="Nakamura S."/>
            <person name="Suzuki N."/>
            <person name="Isshiki T."/>
        </authorList>
    </citation>
    <scope>NUCLEOTIDE SEQUENCE</scope>
    <source>
        <strain evidence="2">Pbs-1</strain>
    </source>
</reference>
<organism evidence="2">
    <name type="scientific">Tenacibaculum sp. Pbs-1</name>
    <dbReference type="NCBI Taxonomy" id="3238748"/>
    <lineage>
        <taxon>Bacteria</taxon>
        <taxon>Pseudomonadati</taxon>
        <taxon>Bacteroidota</taxon>
        <taxon>Flavobacteriia</taxon>
        <taxon>Flavobacteriales</taxon>
        <taxon>Flavobacteriaceae</taxon>
        <taxon>Tenacibaculum</taxon>
    </lineage>
</organism>
<proteinExistence type="predicted"/>
<feature type="transmembrane region" description="Helical" evidence="1">
    <location>
        <begin position="132"/>
        <end position="154"/>
    </location>
</feature>
<accession>A0AB33KUD5</accession>
<protein>
    <recommendedName>
        <fullName evidence="3">PepSY domain-containing protein</fullName>
    </recommendedName>
</protein>